<evidence type="ECO:0000256" key="1">
    <source>
        <dbReference type="ARBA" id="ARBA00023587"/>
    </source>
</evidence>
<proteinExistence type="predicted"/>
<dbReference type="EMBL" id="CP000724">
    <property type="protein sequence ID" value="ABR49946.1"/>
    <property type="molecule type" value="Genomic_DNA"/>
</dbReference>
<organism evidence="4 5">
    <name type="scientific">Alkaliphilus metalliredigens (strain QYMF)</name>
    <dbReference type="NCBI Taxonomy" id="293826"/>
    <lineage>
        <taxon>Bacteria</taxon>
        <taxon>Bacillati</taxon>
        <taxon>Bacillota</taxon>
        <taxon>Clostridia</taxon>
        <taxon>Peptostreptococcales</taxon>
        <taxon>Natronincolaceae</taxon>
        <taxon>Alkaliphilus</taxon>
    </lineage>
</organism>
<dbReference type="PROSITE" id="PS51932">
    <property type="entry name" value="BMV"/>
    <property type="match status" value="1"/>
</dbReference>
<dbReference type="OrthoDB" id="196195at2"/>
<dbReference type="AlphaFoldDB" id="A6TUS8"/>
<dbReference type="RefSeq" id="WP_012064904.1">
    <property type="nucleotide sequence ID" value="NC_009633.1"/>
</dbReference>
<dbReference type="CDD" id="cd01614">
    <property type="entry name" value="EutN_CcmL"/>
    <property type="match status" value="1"/>
</dbReference>
<dbReference type="PANTHER" id="PTHR36539">
    <property type="entry name" value="ETHANOLAMINE UTILIZATION PROTEIN EUTN"/>
    <property type="match status" value="1"/>
</dbReference>
<dbReference type="PANTHER" id="PTHR36539:SF2">
    <property type="entry name" value="ETHANOLAMINE UTILIZATION PROTEIN"/>
    <property type="match status" value="1"/>
</dbReference>
<evidence type="ECO:0000313" key="5">
    <source>
        <dbReference type="Proteomes" id="UP000001572"/>
    </source>
</evidence>
<protein>
    <submittedName>
        <fullName evidence="4">Ethanolamine utilization protein EutN/carboxysome structural protein Ccml</fullName>
    </submittedName>
</protein>
<keyword evidence="3" id="KW-1283">Bacterial microcompartment</keyword>
<evidence type="ECO:0000256" key="3">
    <source>
        <dbReference type="ARBA" id="ARBA00024446"/>
    </source>
</evidence>
<dbReference type="STRING" id="293826.Amet_3829"/>
<dbReference type="KEGG" id="amt:Amet_3829"/>
<dbReference type="GO" id="GO:0031470">
    <property type="term" value="C:carboxysome"/>
    <property type="evidence" value="ECO:0007669"/>
    <property type="project" value="UniProtKB-SubCell"/>
</dbReference>
<evidence type="ECO:0000256" key="2">
    <source>
        <dbReference type="ARBA" id="ARBA00023669"/>
    </source>
</evidence>
<reference evidence="5" key="1">
    <citation type="journal article" date="2016" name="Genome Announc.">
        <title>Complete genome sequence of Alkaliphilus metalliredigens strain QYMF, an alkaliphilic and metal-reducing bacterium isolated from borax-contaminated leachate ponds.</title>
        <authorList>
            <person name="Hwang C."/>
            <person name="Copeland A."/>
            <person name="Lucas S."/>
            <person name="Lapidus A."/>
            <person name="Barry K."/>
            <person name="Detter J.C."/>
            <person name="Glavina Del Rio T."/>
            <person name="Hammon N."/>
            <person name="Israni S."/>
            <person name="Dalin E."/>
            <person name="Tice H."/>
            <person name="Pitluck S."/>
            <person name="Chertkov O."/>
            <person name="Brettin T."/>
            <person name="Bruce D."/>
            <person name="Han C."/>
            <person name="Schmutz J."/>
            <person name="Larimer F."/>
            <person name="Land M.L."/>
            <person name="Hauser L."/>
            <person name="Kyrpides N."/>
            <person name="Mikhailova N."/>
            <person name="Ye Q."/>
            <person name="Zhou J."/>
            <person name="Richardson P."/>
            <person name="Fields M.W."/>
        </authorList>
    </citation>
    <scope>NUCLEOTIDE SEQUENCE [LARGE SCALE GENOMIC DNA]</scope>
    <source>
        <strain evidence="5">QYMF</strain>
    </source>
</reference>
<dbReference type="eggNOG" id="COG4576">
    <property type="taxonomic scope" value="Bacteria"/>
</dbReference>
<sequence>MLIGKLINNVWATKKAHALDGFKFMLAEEIQGSNKGRRFIVVDIVGAGIGDVVIVCTGSGARKMLCNDELPVDAAVVGIVDEDCNFK</sequence>
<keyword evidence="5" id="KW-1185">Reference proteome</keyword>
<dbReference type="HOGENOM" id="CLU_148498_2_2_9"/>
<dbReference type="SUPFAM" id="SSF159133">
    <property type="entry name" value="EutN/CcmL-like"/>
    <property type="match status" value="1"/>
</dbReference>
<dbReference type="Proteomes" id="UP000001572">
    <property type="component" value="Chromosome"/>
</dbReference>
<keyword evidence="2" id="KW-1282">Carboxysome</keyword>
<comment type="subcellular location">
    <subcellularLocation>
        <location evidence="1">Carboxysome</location>
    </subcellularLocation>
</comment>
<gene>
    <name evidence="4" type="ordered locus">Amet_3829</name>
</gene>
<dbReference type="InterPro" id="IPR036677">
    <property type="entry name" value="EutN_CcmL_sf"/>
</dbReference>
<dbReference type="InterPro" id="IPR004992">
    <property type="entry name" value="EutN_CcmL"/>
</dbReference>
<dbReference type="Gene3D" id="2.40.50.220">
    <property type="entry name" value="EutN/Ccml"/>
    <property type="match status" value="1"/>
</dbReference>
<name>A6TUS8_ALKMQ</name>
<dbReference type="Pfam" id="PF03319">
    <property type="entry name" value="EutN_CcmL"/>
    <property type="match status" value="1"/>
</dbReference>
<accession>A6TUS8</accession>
<evidence type="ECO:0000313" key="4">
    <source>
        <dbReference type="EMBL" id="ABR49946.1"/>
    </source>
</evidence>